<dbReference type="AlphaFoldDB" id="A0A8C4WPH4"/>
<keyword evidence="5" id="KW-0949">S-adenosyl-L-methionine</keyword>
<evidence type="ECO:0000256" key="2">
    <source>
        <dbReference type="ARBA" id="ARBA00012796"/>
    </source>
</evidence>
<dbReference type="Ensembl" id="ENSEBUT00000008429.1">
    <property type="protein sequence ID" value="ENSEBUP00000007938.1"/>
    <property type="gene ID" value="ENSEBUG00000005170.1"/>
</dbReference>
<dbReference type="PROSITE" id="PS51620">
    <property type="entry name" value="SAM_TRM61"/>
    <property type="match status" value="1"/>
</dbReference>
<evidence type="ECO:0000256" key="7">
    <source>
        <dbReference type="ARBA" id="ARBA00023242"/>
    </source>
</evidence>
<accession>A0A8C4WPH4</accession>
<dbReference type="PANTHER" id="PTHR12133:SF2">
    <property type="entry name" value="TRNA (ADENINE(58)-N(1))-METHYLTRANSFERASE CATALYTIC SUBUNIT TRMT61A"/>
    <property type="match status" value="1"/>
</dbReference>
<reference evidence="11" key="2">
    <citation type="submission" date="2025-09" db="UniProtKB">
        <authorList>
            <consortium name="Ensembl"/>
        </authorList>
    </citation>
    <scope>IDENTIFICATION</scope>
</reference>
<keyword evidence="4" id="KW-0808">Transferase</keyword>
<dbReference type="SMR" id="A0A8C4WPH4"/>
<keyword evidence="12" id="KW-1185">Reference proteome</keyword>
<comment type="subcellular location">
    <subcellularLocation>
        <location evidence="1">Nucleus</location>
    </subcellularLocation>
</comment>
<organism evidence="11 12">
    <name type="scientific">Eptatretus burgeri</name>
    <name type="common">Inshore hagfish</name>
    <dbReference type="NCBI Taxonomy" id="7764"/>
    <lineage>
        <taxon>Eukaryota</taxon>
        <taxon>Metazoa</taxon>
        <taxon>Chordata</taxon>
        <taxon>Craniata</taxon>
        <taxon>Vertebrata</taxon>
        <taxon>Cyclostomata</taxon>
        <taxon>Myxini</taxon>
        <taxon>Myxiniformes</taxon>
        <taxon>Myxinidae</taxon>
        <taxon>Eptatretinae</taxon>
        <taxon>Eptatretus</taxon>
    </lineage>
</organism>
<dbReference type="SUPFAM" id="SSF53335">
    <property type="entry name" value="S-adenosyl-L-methionine-dependent methyltransferases"/>
    <property type="match status" value="1"/>
</dbReference>
<dbReference type="GO" id="GO:0005634">
    <property type="term" value="C:nucleus"/>
    <property type="evidence" value="ECO:0007669"/>
    <property type="project" value="UniProtKB-SubCell"/>
</dbReference>
<evidence type="ECO:0000313" key="11">
    <source>
        <dbReference type="Ensembl" id="ENSEBUP00000007938.1"/>
    </source>
</evidence>
<comment type="catalytic activity">
    <reaction evidence="8">
        <text>an adenosine in mRNA + S-adenosyl-L-methionine = an N(1)-methyladenosine in mRNA + S-adenosyl-L-homocysteine + H(+)</text>
        <dbReference type="Rhea" id="RHEA:55392"/>
        <dbReference type="Rhea" id="RHEA-COMP:12414"/>
        <dbReference type="Rhea" id="RHEA-COMP:12415"/>
        <dbReference type="ChEBI" id="CHEBI:15378"/>
        <dbReference type="ChEBI" id="CHEBI:57856"/>
        <dbReference type="ChEBI" id="CHEBI:59789"/>
        <dbReference type="ChEBI" id="CHEBI:74411"/>
        <dbReference type="ChEBI" id="CHEBI:74491"/>
    </reaction>
</comment>
<dbReference type="GO" id="GO:0030488">
    <property type="term" value="P:tRNA methylation"/>
    <property type="evidence" value="ECO:0007669"/>
    <property type="project" value="InterPro"/>
</dbReference>
<evidence type="ECO:0000256" key="4">
    <source>
        <dbReference type="ARBA" id="ARBA00022679"/>
    </source>
</evidence>
<protein>
    <recommendedName>
        <fullName evidence="2">tRNA (adenine(58)-N(1))-methyltransferase</fullName>
        <ecNumber evidence="2">2.1.1.220</ecNumber>
    </recommendedName>
</protein>
<dbReference type="EC" id="2.1.1.220" evidence="2"/>
<dbReference type="GO" id="GO:0160107">
    <property type="term" value="F:tRNA (adenine(58)-N1)-methyltransferase activity"/>
    <property type="evidence" value="ECO:0007669"/>
    <property type="project" value="UniProtKB-EC"/>
</dbReference>
<dbReference type="InterPro" id="IPR014816">
    <property type="entry name" value="tRNA_MeTrfase_Gcd14"/>
</dbReference>
<dbReference type="GeneTree" id="ENSGT00940000154239"/>
<evidence type="ECO:0000313" key="12">
    <source>
        <dbReference type="Proteomes" id="UP000694388"/>
    </source>
</evidence>
<evidence type="ECO:0000259" key="10">
    <source>
        <dbReference type="Pfam" id="PF08704"/>
    </source>
</evidence>
<dbReference type="Pfam" id="PF08704">
    <property type="entry name" value="GCD14"/>
    <property type="match status" value="1"/>
</dbReference>
<evidence type="ECO:0000256" key="9">
    <source>
        <dbReference type="SAM" id="MobiDB-lite"/>
    </source>
</evidence>
<evidence type="ECO:0000256" key="6">
    <source>
        <dbReference type="ARBA" id="ARBA00022694"/>
    </source>
</evidence>
<dbReference type="GO" id="GO:0031515">
    <property type="term" value="C:tRNA (m1A) methyltransferase complex"/>
    <property type="evidence" value="ECO:0007669"/>
    <property type="project" value="InterPro"/>
</dbReference>
<keyword evidence="3" id="KW-0489">Methyltransferase</keyword>
<proteinExistence type="predicted"/>
<dbReference type="InterPro" id="IPR029063">
    <property type="entry name" value="SAM-dependent_MTases_sf"/>
</dbReference>
<dbReference type="PANTHER" id="PTHR12133">
    <property type="entry name" value="TRNA (ADENINE(58)-N(1))-METHYLTRANSFERASE"/>
    <property type="match status" value="1"/>
</dbReference>
<feature type="region of interest" description="Disordered" evidence="9">
    <location>
        <begin position="34"/>
        <end position="61"/>
    </location>
</feature>
<keyword evidence="6" id="KW-0819">tRNA processing</keyword>
<feature type="domain" description="tRNA (adenine(58)-N(1))-methyltransferase catalytic subunit TRM61 C-terminal" evidence="10">
    <location>
        <begin position="159"/>
        <end position="348"/>
    </location>
</feature>
<evidence type="ECO:0000256" key="8">
    <source>
        <dbReference type="ARBA" id="ARBA00048481"/>
    </source>
</evidence>
<evidence type="ECO:0000256" key="5">
    <source>
        <dbReference type="ARBA" id="ARBA00022691"/>
    </source>
</evidence>
<reference evidence="11" key="1">
    <citation type="submission" date="2025-08" db="UniProtKB">
        <authorList>
            <consortium name="Ensembl"/>
        </authorList>
    </citation>
    <scope>IDENTIFICATION</scope>
</reference>
<sequence>MTPQHHPNTHHRNMTLEGYPMVFLLSSKSWGPEGFAPMPSSGELPRGGKQHRRYSQPESSTGGVGFQFSLRFSCGLRNEGFYGGRSANPATNLLIKRNPTAGGRPQTQSGTRYGWPLAHKELLCPLTDFVFIPAGCPYPNTILTRKPGGGDSFIADHGTGTGSGSLSHAFLRAVAPNGHLHTVEFHAKRAEQAHEEFQQHGFGNVVTVRFQDVCLNGFGVENSADAVFLDIPSPWDAVAHARTAMKRAGGRLCSFSPCIEQVQRTCQVLELNGFHETTTLEVLLRPCDVRTISLQIPDIGCTTKRECVTDRGCTSTGVVDKEKGLFLFNTGCIPREVPGHTGYLTFASLPPARGF</sequence>
<name>A0A8C4WPH4_EPTBU</name>
<evidence type="ECO:0000256" key="1">
    <source>
        <dbReference type="ARBA" id="ARBA00004123"/>
    </source>
</evidence>
<keyword evidence="7" id="KW-0539">Nucleus</keyword>
<evidence type="ECO:0000256" key="3">
    <source>
        <dbReference type="ARBA" id="ARBA00022603"/>
    </source>
</evidence>
<dbReference type="Gene3D" id="3.40.50.150">
    <property type="entry name" value="Vaccinia Virus protein VP39"/>
    <property type="match status" value="1"/>
</dbReference>
<dbReference type="InterPro" id="IPR049470">
    <property type="entry name" value="TRM61_C"/>
</dbReference>
<dbReference type="Proteomes" id="UP000694388">
    <property type="component" value="Unplaced"/>
</dbReference>